<dbReference type="RefSeq" id="WP_020868438.1">
    <property type="nucleotide sequence ID" value="NC_022785.1"/>
</dbReference>
<evidence type="ECO:0000313" key="3">
    <source>
        <dbReference type="Proteomes" id="UP000281594"/>
    </source>
</evidence>
<comment type="caution">
    <text evidence="2">The sequence shown here is derived from an EMBL/GenBank/DDBJ whole genome shotgun (WGS) entry which is preliminary data.</text>
</comment>
<proteinExistence type="predicted"/>
<organism evidence="2 3">
    <name type="scientific">Streptomyces rapamycinicus (strain ATCC 29253 / DSM 41530 / NRRL 5491 / AYB-994)</name>
    <name type="common">Streptomyces hygroscopicus (strain ATCC 29253)</name>
    <dbReference type="NCBI Taxonomy" id="1343740"/>
    <lineage>
        <taxon>Bacteria</taxon>
        <taxon>Bacillati</taxon>
        <taxon>Actinomycetota</taxon>
        <taxon>Actinomycetes</taxon>
        <taxon>Kitasatosporales</taxon>
        <taxon>Streptomycetaceae</taxon>
        <taxon>Streptomyces</taxon>
        <taxon>Streptomyces violaceusniger group</taxon>
    </lineage>
</organism>
<dbReference type="InterPro" id="IPR049244">
    <property type="entry name" value="DUF6879"/>
</dbReference>
<name>A0A0A0NG27_STRRN</name>
<dbReference type="EMBL" id="QYCY01000001">
    <property type="protein sequence ID" value="RLV81976.1"/>
    <property type="molecule type" value="Genomic_DNA"/>
</dbReference>
<dbReference type="STRING" id="1343740.M271_17255"/>
<dbReference type="Proteomes" id="UP000281594">
    <property type="component" value="Unassembled WGS sequence"/>
</dbReference>
<protein>
    <recommendedName>
        <fullName evidence="1">DUF6879 domain-containing protein</fullName>
    </recommendedName>
</protein>
<feature type="domain" description="DUF6879" evidence="1">
    <location>
        <begin position="25"/>
        <end position="194"/>
    </location>
</feature>
<evidence type="ECO:0000313" key="2">
    <source>
        <dbReference type="EMBL" id="RLV81976.1"/>
    </source>
</evidence>
<dbReference type="eggNOG" id="ENOG5032QZG">
    <property type="taxonomic scope" value="Bacteria"/>
</dbReference>
<dbReference type="Pfam" id="PF21806">
    <property type="entry name" value="DUF6879"/>
    <property type="match status" value="1"/>
</dbReference>
<accession>A0A0A0NG27</accession>
<evidence type="ECO:0000259" key="1">
    <source>
        <dbReference type="Pfam" id="PF21806"/>
    </source>
</evidence>
<sequence length="208" mass="24088">MLSVDLPRLDTSLGERLSRDAYRADFQRRMQAVEGRDSWKLERQQHFQEPENNSWKAFSQGDWRGALELIEKRRDELMTFMGEATKRNFSLYRVRVVEEPLTPYLQWELNMLRLRAECGERIRVAGPEQIRGFEEDGPLPELVSLGGLTLYKVIYDSRGMSDGALRFVDPDVLSPWEDFIKGLFDAGEEMASYFEREVAPLPPPAPAE</sequence>
<dbReference type="KEGG" id="src:M271_17255"/>
<dbReference type="HOGENOM" id="CLU_1239590_0_0_11"/>
<reference evidence="2 3" key="1">
    <citation type="journal article" date="2018" name="J. Biol. Chem.">
        <title>Discovery of the actinoplanic acid pathway in Streptomyces rapamycinicus reveals a genetically conserved synergism with rapamycin.</title>
        <authorList>
            <person name="Mrak P."/>
            <person name="Krastel P."/>
            <person name="Pivk Lukancic P."/>
            <person name="Tao J."/>
            <person name="Pistorius D."/>
            <person name="Moore C.M."/>
        </authorList>
    </citation>
    <scope>NUCLEOTIDE SEQUENCE [LARGE SCALE GENOMIC DNA]</scope>
    <source>
        <strain evidence="2 3">NRRL 5491</strain>
    </source>
</reference>
<dbReference type="AlphaFoldDB" id="A0A0A0NG27"/>
<gene>
    <name evidence="2" type="ORF">D3C57_126365</name>
</gene>